<protein>
    <submittedName>
        <fullName evidence="2">Uncharacterized protein</fullName>
    </submittedName>
</protein>
<proteinExistence type="predicted"/>
<feature type="compositionally biased region" description="Low complexity" evidence="1">
    <location>
        <begin position="12"/>
        <end position="25"/>
    </location>
</feature>
<evidence type="ECO:0000256" key="1">
    <source>
        <dbReference type="SAM" id="MobiDB-lite"/>
    </source>
</evidence>
<reference evidence="2" key="1">
    <citation type="submission" date="2014-11" db="EMBL/GenBank/DDBJ databases">
        <authorList>
            <person name="Amaro Gonzalez C."/>
        </authorList>
    </citation>
    <scope>NUCLEOTIDE SEQUENCE</scope>
</reference>
<reference evidence="2" key="2">
    <citation type="journal article" date="2015" name="Fish Shellfish Immunol.">
        <title>Early steps in the European eel (Anguilla anguilla)-Vibrio vulnificus interaction in the gills: Role of the RtxA13 toxin.</title>
        <authorList>
            <person name="Callol A."/>
            <person name="Pajuelo D."/>
            <person name="Ebbesson L."/>
            <person name="Teles M."/>
            <person name="MacKenzie S."/>
            <person name="Amaro C."/>
        </authorList>
    </citation>
    <scope>NUCLEOTIDE SEQUENCE</scope>
</reference>
<dbReference type="PROSITE" id="PS51257">
    <property type="entry name" value="PROKAR_LIPOPROTEIN"/>
    <property type="match status" value="1"/>
</dbReference>
<dbReference type="EMBL" id="GBXM01035360">
    <property type="protein sequence ID" value="JAH73217.1"/>
    <property type="molecule type" value="Transcribed_RNA"/>
</dbReference>
<accession>A0A0E9V589</accession>
<evidence type="ECO:0000313" key="2">
    <source>
        <dbReference type="EMBL" id="JAH73217.1"/>
    </source>
</evidence>
<name>A0A0E9V589_ANGAN</name>
<organism evidence="2">
    <name type="scientific">Anguilla anguilla</name>
    <name type="common">European freshwater eel</name>
    <name type="synonym">Muraena anguilla</name>
    <dbReference type="NCBI Taxonomy" id="7936"/>
    <lineage>
        <taxon>Eukaryota</taxon>
        <taxon>Metazoa</taxon>
        <taxon>Chordata</taxon>
        <taxon>Craniata</taxon>
        <taxon>Vertebrata</taxon>
        <taxon>Euteleostomi</taxon>
        <taxon>Actinopterygii</taxon>
        <taxon>Neopterygii</taxon>
        <taxon>Teleostei</taxon>
        <taxon>Anguilliformes</taxon>
        <taxon>Anguillidae</taxon>
        <taxon>Anguilla</taxon>
    </lineage>
</organism>
<dbReference type="AlphaFoldDB" id="A0A0E9V589"/>
<feature type="region of interest" description="Disordered" evidence="1">
    <location>
        <begin position="1"/>
        <end position="31"/>
    </location>
</feature>
<sequence length="31" mass="3255">MIWRRKEETGESSAPAPSSGAFGSACRSQLG</sequence>